<dbReference type="EMBL" id="JACEFO010000640">
    <property type="protein sequence ID" value="KAF8762346.1"/>
    <property type="molecule type" value="Genomic_DNA"/>
</dbReference>
<protein>
    <recommendedName>
        <fullName evidence="3">Conserved oligomeric Golgi complex subunit 2</fullName>
    </recommendedName>
    <alternativeName>
        <fullName evidence="8">Component of oligomeric Golgi complex 2</fullName>
    </alternativeName>
</protein>
<evidence type="ECO:0000256" key="7">
    <source>
        <dbReference type="ARBA" id="ARBA00023136"/>
    </source>
</evidence>
<dbReference type="GO" id="GO:0007030">
    <property type="term" value="P:Golgi organization"/>
    <property type="evidence" value="ECO:0007669"/>
    <property type="project" value="InterPro"/>
</dbReference>
<evidence type="ECO:0000313" key="12">
    <source>
        <dbReference type="EMBL" id="KAF8762346.1"/>
    </source>
</evidence>
<comment type="subcellular location">
    <subcellularLocation>
        <location evidence="1">Golgi apparatus membrane</location>
        <topology evidence="1">Peripheral membrane protein</topology>
    </subcellularLocation>
</comment>
<evidence type="ECO:0000256" key="6">
    <source>
        <dbReference type="ARBA" id="ARBA00023034"/>
    </source>
</evidence>
<keyword evidence="6" id="KW-0333">Golgi apparatus</keyword>
<dbReference type="GO" id="GO:0017119">
    <property type="term" value="C:Golgi transport complex"/>
    <property type="evidence" value="ECO:0007669"/>
    <property type="project" value="TreeGrafter"/>
</dbReference>
<gene>
    <name evidence="12" type="ORF">HU200_009525</name>
</gene>
<evidence type="ECO:0000256" key="3">
    <source>
        <dbReference type="ARBA" id="ARBA00020977"/>
    </source>
</evidence>
<dbReference type="AlphaFoldDB" id="A0A835FLD2"/>
<evidence type="ECO:0000256" key="9">
    <source>
        <dbReference type="SAM" id="MobiDB-lite"/>
    </source>
</evidence>
<evidence type="ECO:0000313" key="13">
    <source>
        <dbReference type="Proteomes" id="UP000636709"/>
    </source>
</evidence>
<dbReference type="GO" id="GO:0000139">
    <property type="term" value="C:Golgi membrane"/>
    <property type="evidence" value="ECO:0007669"/>
    <property type="project" value="UniProtKB-SubCell"/>
</dbReference>
<dbReference type="PANTHER" id="PTHR12961">
    <property type="entry name" value="CONSERVED OLIGOMERIC GOLGI COMPLEX COMPONENT 2"/>
    <property type="match status" value="1"/>
</dbReference>
<reference evidence="12" key="1">
    <citation type="submission" date="2020-07" db="EMBL/GenBank/DDBJ databases">
        <title>Genome sequence and genetic diversity analysis of an under-domesticated orphan crop, white fonio (Digitaria exilis).</title>
        <authorList>
            <person name="Bennetzen J.L."/>
            <person name="Chen S."/>
            <person name="Ma X."/>
            <person name="Wang X."/>
            <person name="Yssel A.E.J."/>
            <person name="Chaluvadi S.R."/>
            <person name="Johnson M."/>
            <person name="Gangashetty P."/>
            <person name="Hamidou F."/>
            <person name="Sanogo M.D."/>
            <person name="Zwaenepoel A."/>
            <person name="Wallace J."/>
            <person name="Van De Peer Y."/>
            <person name="Van Deynze A."/>
        </authorList>
    </citation>
    <scope>NUCLEOTIDE SEQUENCE</scope>
    <source>
        <tissue evidence="12">Leaves</tissue>
    </source>
</reference>
<evidence type="ECO:0000256" key="8">
    <source>
        <dbReference type="ARBA" id="ARBA00031344"/>
    </source>
</evidence>
<evidence type="ECO:0000259" key="10">
    <source>
        <dbReference type="Pfam" id="PF06148"/>
    </source>
</evidence>
<keyword evidence="4" id="KW-0813">Transport</keyword>
<dbReference type="InterPro" id="IPR024603">
    <property type="entry name" value="COG_complex_COG2_C"/>
</dbReference>
<evidence type="ECO:0000259" key="11">
    <source>
        <dbReference type="Pfam" id="PF12022"/>
    </source>
</evidence>
<feature type="region of interest" description="Disordered" evidence="9">
    <location>
        <begin position="193"/>
        <end position="212"/>
    </location>
</feature>
<evidence type="ECO:0000256" key="4">
    <source>
        <dbReference type="ARBA" id="ARBA00022448"/>
    </source>
</evidence>
<dbReference type="Pfam" id="PF06148">
    <property type="entry name" value="COG2_N"/>
    <property type="match status" value="1"/>
</dbReference>
<evidence type="ECO:0000256" key="5">
    <source>
        <dbReference type="ARBA" id="ARBA00022927"/>
    </source>
</evidence>
<organism evidence="12 13">
    <name type="scientific">Digitaria exilis</name>
    <dbReference type="NCBI Taxonomy" id="1010633"/>
    <lineage>
        <taxon>Eukaryota</taxon>
        <taxon>Viridiplantae</taxon>
        <taxon>Streptophyta</taxon>
        <taxon>Embryophyta</taxon>
        <taxon>Tracheophyta</taxon>
        <taxon>Spermatophyta</taxon>
        <taxon>Magnoliopsida</taxon>
        <taxon>Liliopsida</taxon>
        <taxon>Poales</taxon>
        <taxon>Poaceae</taxon>
        <taxon>PACMAD clade</taxon>
        <taxon>Panicoideae</taxon>
        <taxon>Panicodae</taxon>
        <taxon>Paniceae</taxon>
        <taxon>Anthephorinae</taxon>
        <taxon>Digitaria</taxon>
    </lineage>
</organism>
<name>A0A835FLD2_9POAL</name>
<dbReference type="InterPro" id="IPR024602">
    <property type="entry name" value="COG_su2_N"/>
</dbReference>
<dbReference type="Proteomes" id="UP000636709">
    <property type="component" value="Unassembled WGS sequence"/>
</dbReference>
<comment type="similarity">
    <text evidence="2">Belongs to the COG2 family.</text>
</comment>
<dbReference type="GO" id="GO:0006891">
    <property type="term" value="P:intra-Golgi vesicle-mediated transport"/>
    <property type="evidence" value="ECO:0007669"/>
    <property type="project" value="TreeGrafter"/>
</dbReference>
<keyword evidence="13" id="KW-1185">Reference proteome</keyword>
<proteinExistence type="inferred from homology"/>
<dbReference type="InterPro" id="IPR009316">
    <property type="entry name" value="COG2"/>
</dbReference>
<dbReference type="Pfam" id="PF12022">
    <property type="entry name" value="COG2_C"/>
    <property type="match status" value="1"/>
</dbReference>
<keyword evidence="7" id="KW-0472">Membrane</keyword>
<sequence>MADLAVAPPPPALATDLFGEPIEAHPPWFKPDSFLRPDFDPDAYVAELRSYVPLESLAAELRSHLAALRAELVGLINRDYADFVGLSARLKGVDTAAARMRAPLADLRDKVAGFRAGTAAALAALRVGLEQRAAATAARELLELLLDTSHVVSKGFWALGHVILLFLNFYLPIQVEKLIKELPSAPSDSSNAVVHSVNKGYPSNDTGAQNVEAGTDVRETQSILLERIASEMNRLKFYISHAQNLPFIENMEKRVQGATKLLDGSLERCFVDGLEHRDAKVIYNCLRAYAAIDNTSSAEELFRTTVVSPLIQKIVPQNYAKAVAGASSDELEDDYQQIKQCVEKDCKFILEISSSDFSIFRGAENSGLHVFDFLGNSILKEVLSAIQKGKPGAFSPGKPKEFLKNYKASLGFLDFLEGILVLQLAYCLFHKSYRVIYIYAFKCASGYQESSLIYLCAGYFQSKSAVTKFRSEPAYTDFMRQWNVGVYFSLRFQEIAGGLDSTLTNNISPAGVNEAQEKPLLLKQSIKLLESLQACWSDEVLVFSNCDKFLRLSLQLISRYTTWLSSGLSARKGSDGSPNSPADAEWTFSIPIDDFIYILHDVHAMIGELSESGSFIGHVNQLLASCPIVVLNLVKQSILQAVEPLKELLPAIMNAMIGIIVKKSNEDLKHLKGITATYRMTNKLPVRHSPYVSGILHPLKVFLEGERVKYLSEDDKTKLCRGSTDKITATYYDLVSEVVTVARKTESSLQRLRQGAQRRVGASADASDNIISDTDKICMQLFLDIQEYARNLRAIGIDAREIDSYRALWQCVAPKDKQENIQF</sequence>
<accession>A0A835FLD2</accession>
<comment type="caution">
    <text evidence="12">The sequence shown here is derived from an EMBL/GenBank/DDBJ whole genome shotgun (WGS) entry which is preliminary data.</text>
</comment>
<feature type="domain" description="Conserved oligomeric Golgi complex subunit 2 N-terminal" evidence="10">
    <location>
        <begin position="28"/>
        <end position="101"/>
    </location>
</feature>
<dbReference type="GO" id="GO:0015031">
    <property type="term" value="P:protein transport"/>
    <property type="evidence" value="ECO:0007669"/>
    <property type="project" value="UniProtKB-KW"/>
</dbReference>
<dbReference type="PANTHER" id="PTHR12961:SF0">
    <property type="entry name" value="CONSERVED OLIGOMERIC GOLGI COMPLEX SUBUNIT 2"/>
    <property type="match status" value="1"/>
</dbReference>
<evidence type="ECO:0000256" key="2">
    <source>
        <dbReference type="ARBA" id="ARBA00007603"/>
    </source>
</evidence>
<keyword evidence="5" id="KW-0653">Protein transport</keyword>
<evidence type="ECO:0000256" key="1">
    <source>
        <dbReference type="ARBA" id="ARBA00004395"/>
    </source>
</evidence>
<feature type="domain" description="COG complex component COG2 C-terminal" evidence="11">
    <location>
        <begin position="480"/>
        <end position="785"/>
    </location>
</feature>
<dbReference type="OrthoDB" id="332281at2759"/>